<organism evidence="1 2">
    <name type="scientific">Elysia crispata</name>
    <name type="common">lettuce slug</name>
    <dbReference type="NCBI Taxonomy" id="231223"/>
    <lineage>
        <taxon>Eukaryota</taxon>
        <taxon>Metazoa</taxon>
        <taxon>Spiralia</taxon>
        <taxon>Lophotrochozoa</taxon>
        <taxon>Mollusca</taxon>
        <taxon>Gastropoda</taxon>
        <taxon>Heterobranchia</taxon>
        <taxon>Euthyneura</taxon>
        <taxon>Panpulmonata</taxon>
        <taxon>Sacoglossa</taxon>
        <taxon>Placobranchoidea</taxon>
        <taxon>Plakobranchidae</taxon>
        <taxon>Elysia</taxon>
    </lineage>
</organism>
<sequence>MASKWKGAYCDTDIAPRQSVLKEHEKSKKKIRKGFRKDFTVSKHMLELCTSDLQYAASNTVCLGENCGADSSASKDADFFF</sequence>
<protein>
    <submittedName>
        <fullName evidence="1">Uncharacterized protein</fullName>
    </submittedName>
</protein>
<evidence type="ECO:0000313" key="2">
    <source>
        <dbReference type="Proteomes" id="UP001283361"/>
    </source>
</evidence>
<dbReference type="EMBL" id="JAWDGP010004732">
    <property type="protein sequence ID" value="KAK3762269.1"/>
    <property type="molecule type" value="Genomic_DNA"/>
</dbReference>
<proteinExistence type="predicted"/>
<dbReference type="AlphaFoldDB" id="A0AAE1D9B0"/>
<reference evidence="1" key="1">
    <citation type="journal article" date="2023" name="G3 (Bethesda)">
        <title>A reference genome for the long-term kleptoplast-retaining sea slug Elysia crispata morphotype clarki.</title>
        <authorList>
            <person name="Eastman K.E."/>
            <person name="Pendleton A.L."/>
            <person name="Shaikh M.A."/>
            <person name="Suttiyut T."/>
            <person name="Ogas R."/>
            <person name="Tomko P."/>
            <person name="Gavelis G."/>
            <person name="Widhalm J.R."/>
            <person name="Wisecaver J.H."/>
        </authorList>
    </citation>
    <scope>NUCLEOTIDE SEQUENCE</scope>
    <source>
        <strain evidence="1">ECLA1</strain>
    </source>
</reference>
<gene>
    <name evidence="1" type="ORF">RRG08_005534</name>
</gene>
<keyword evidence="2" id="KW-1185">Reference proteome</keyword>
<accession>A0AAE1D9B0</accession>
<dbReference type="Proteomes" id="UP001283361">
    <property type="component" value="Unassembled WGS sequence"/>
</dbReference>
<evidence type="ECO:0000313" key="1">
    <source>
        <dbReference type="EMBL" id="KAK3762269.1"/>
    </source>
</evidence>
<name>A0AAE1D9B0_9GAST</name>
<comment type="caution">
    <text evidence="1">The sequence shown here is derived from an EMBL/GenBank/DDBJ whole genome shotgun (WGS) entry which is preliminary data.</text>
</comment>